<dbReference type="GO" id="GO:0046982">
    <property type="term" value="F:protein heterodimerization activity"/>
    <property type="evidence" value="ECO:0007669"/>
    <property type="project" value="InterPro"/>
</dbReference>
<organism evidence="10 11">
    <name type="scientific">Thalassiosira oceanica</name>
    <name type="common">Marine diatom</name>
    <dbReference type="NCBI Taxonomy" id="159749"/>
    <lineage>
        <taxon>Eukaryota</taxon>
        <taxon>Sar</taxon>
        <taxon>Stramenopiles</taxon>
        <taxon>Ochrophyta</taxon>
        <taxon>Bacillariophyta</taxon>
        <taxon>Coscinodiscophyceae</taxon>
        <taxon>Thalassiosirophycidae</taxon>
        <taxon>Thalassiosirales</taxon>
        <taxon>Thalassiosiraceae</taxon>
        <taxon>Thalassiosira</taxon>
    </lineage>
</organism>
<comment type="subcellular location">
    <subcellularLocation>
        <location evidence="2">Chromosome</location>
    </subcellularLocation>
    <subcellularLocation>
        <location evidence="1">Nucleus</location>
    </subcellularLocation>
</comment>
<comment type="similarity">
    <text evidence="3">Belongs to the histone H3 family.</text>
</comment>
<dbReference type="PRINTS" id="PR00622">
    <property type="entry name" value="HISTONEH3"/>
</dbReference>
<dbReference type="eggNOG" id="KOG1745">
    <property type="taxonomic scope" value="Eukaryota"/>
</dbReference>
<dbReference type="GO" id="GO:0000786">
    <property type="term" value="C:nucleosome"/>
    <property type="evidence" value="ECO:0007669"/>
    <property type="project" value="UniProtKB-KW"/>
</dbReference>
<sequence length="992" mass="106682">PRIEGGPGEGGAFTRAASGARRAPTAADEAPYPSYDANDDPTMTAVRWTNDLLQGTPAANATFLGWVTGDIRAPSDIPGSPVTPPRVKKPHRYRPGTVALREIRRYQKSTELLIRKAPFQRLVREVLQNTVGDDKDLRLQSTAVLALQEASEAYLVGLFEDANLCAIHAKRVTLMPKDIQLARRIRGERSLEKREPVKRAETECVVAVDEEEVACVMAVDEEEVAWWERTFQGSGQLALPDPVIRPKFFKSVRAMRLIGYDLALEEEGANERGKARLWTDSMPQATKQQHRVEAPDGLLGRDRRNSSLAMRALGAVLAFVGSAPVASASEGLMTCDIDLPTEYFSLMNETLVKLESHFQTEIVDGLNMLGLPLVPSLGLSDVLDLKTTVFDGLFGSAEDRAAWLNSAAAAVDVKQTVLANAASELVGSLGATIDVGCSHNAELQRYSMDIVVDGSVAGQALDDDSLAASFLPESLGQANILSPVFDITYGAHIPMHLDLAAKKFALGDVAADLSVKLSAELEVSALPILEGHGSLTLTGRAQWPGLAGGTTSLANIGLRARDNEIFDTTPPKVSFNFDVCDFVDGLKNSILSLEVTADDVEAVMNRYLDLSSHPYLGASLTSDAIALEAQTHVDTAKQAVLTELDSLAVSCASQLTSLDIISSVSAGLFPSTMELRIDLGVHKEVTFGSEDLQAALEKVFERLHVGLFVAEGNLPNIAGILSQATVFASFDFEVSAGLSLNPAGGDTRRRLLWGSMRPLVDPDANLKDFFANGALSTALSGALFLSVNKMSLRAQAKVTDLDVELFPAASPFPAVSVQGGHLGMHAGIQLSQPFKFELNMEGGLAANHIGVSNSIKSAFQFATDGQLSAVLPIVVDLDGMAHEFKILLTDEDSFDAVDFSVLLDFDACKVSSMLRSLMSHIGSSYLSPSDILGPMSTMSGIDFSSSSDTRWLDGLFPSFEKVLGGVIEAKNDCFTCAKRYSEQELPRQRWTM</sequence>
<gene>
    <name evidence="10" type="ORF">THAOC_32320</name>
</gene>
<keyword evidence="5" id="KW-0238">DNA-binding</keyword>
<feature type="compositionally biased region" description="Gly residues" evidence="8">
    <location>
        <begin position="1"/>
        <end position="11"/>
    </location>
</feature>
<dbReference type="CDD" id="cd22911">
    <property type="entry name" value="HFD_H3"/>
    <property type="match status" value="1"/>
</dbReference>
<keyword evidence="7" id="KW-0544">Nucleosome core</keyword>
<dbReference type="EMBL" id="AGNL01045363">
    <property type="protein sequence ID" value="EJK48849.1"/>
    <property type="molecule type" value="Genomic_DNA"/>
</dbReference>
<evidence type="ECO:0000256" key="1">
    <source>
        <dbReference type="ARBA" id="ARBA00004123"/>
    </source>
</evidence>
<dbReference type="PROSITE" id="PS00959">
    <property type="entry name" value="HISTONE_H3_2"/>
    <property type="match status" value="1"/>
</dbReference>
<evidence type="ECO:0000256" key="6">
    <source>
        <dbReference type="ARBA" id="ARBA00023242"/>
    </source>
</evidence>
<dbReference type="FunFam" id="1.10.20.10:FF:000085">
    <property type="entry name" value="Histone H3.2"/>
    <property type="match status" value="1"/>
</dbReference>
<dbReference type="AlphaFoldDB" id="K0R9E7"/>
<feature type="domain" description="Core Histone H2A/H2B/H3" evidence="9">
    <location>
        <begin position="95"/>
        <end position="185"/>
    </location>
</feature>
<feature type="region of interest" description="Disordered" evidence="8">
    <location>
        <begin position="1"/>
        <end position="39"/>
    </location>
</feature>
<evidence type="ECO:0000256" key="4">
    <source>
        <dbReference type="ARBA" id="ARBA00022454"/>
    </source>
</evidence>
<dbReference type="OrthoDB" id="428318at2759"/>
<feature type="compositionally biased region" description="Low complexity" evidence="8">
    <location>
        <begin position="15"/>
        <end position="27"/>
    </location>
</feature>
<name>K0R9E7_THAOC</name>
<protein>
    <recommendedName>
        <fullName evidence="9">Core Histone H2A/H2B/H3 domain-containing protein</fullName>
    </recommendedName>
</protein>
<evidence type="ECO:0000256" key="8">
    <source>
        <dbReference type="SAM" id="MobiDB-lite"/>
    </source>
</evidence>
<dbReference type="SUPFAM" id="SSF47113">
    <property type="entry name" value="Histone-fold"/>
    <property type="match status" value="1"/>
</dbReference>
<comment type="caution">
    <text evidence="10">The sequence shown here is derived from an EMBL/GenBank/DDBJ whole genome shotgun (WGS) entry which is preliminary data.</text>
</comment>
<dbReference type="GO" id="GO:0003677">
    <property type="term" value="F:DNA binding"/>
    <property type="evidence" value="ECO:0007669"/>
    <property type="project" value="UniProtKB-KW"/>
</dbReference>
<keyword evidence="4" id="KW-0158">Chromosome</keyword>
<keyword evidence="6" id="KW-0539">Nucleus</keyword>
<evidence type="ECO:0000256" key="3">
    <source>
        <dbReference type="ARBA" id="ARBA00010343"/>
    </source>
</evidence>
<keyword evidence="11" id="KW-1185">Reference proteome</keyword>
<dbReference type="Gene3D" id="1.10.20.10">
    <property type="entry name" value="Histone, subunit A"/>
    <property type="match status" value="1"/>
</dbReference>
<accession>K0R9E7</accession>
<dbReference type="Proteomes" id="UP000266841">
    <property type="component" value="Unassembled WGS sequence"/>
</dbReference>
<evidence type="ECO:0000256" key="2">
    <source>
        <dbReference type="ARBA" id="ARBA00004286"/>
    </source>
</evidence>
<dbReference type="InterPro" id="IPR009072">
    <property type="entry name" value="Histone-fold"/>
</dbReference>
<dbReference type="Pfam" id="PF00125">
    <property type="entry name" value="Histone"/>
    <property type="match status" value="1"/>
</dbReference>
<dbReference type="SMART" id="SM00428">
    <property type="entry name" value="H3"/>
    <property type="match status" value="1"/>
</dbReference>
<evidence type="ECO:0000313" key="10">
    <source>
        <dbReference type="EMBL" id="EJK48849.1"/>
    </source>
</evidence>
<reference evidence="10 11" key="1">
    <citation type="journal article" date="2012" name="Genome Biol.">
        <title>Genome and low-iron response of an oceanic diatom adapted to chronic iron limitation.</title>
        <authorList>
            <person name="Lommer M."/>
            <person name="Specht M."/>
            <person name="Roy A.S."/>
            <person name="Kraemer L."/>
            <person name="Andreson R."/>
            <person name="Gutowska M.A."/>
            <person name="Wolf J."/>
            <person name="Bergner S.V."/>
            <person name="Schilhabel M.B."/>
            <person name="Klostermeier U.C."/>
            <person name="Beiko R.G."/>
            <person name="Rosenstiel P."/>
            <person name="Hippler M."/>
            <person name="Laroche J."/>
        </authorList>
    </citation>
    <scope>NUCLEOTIDE SEQUENCE [LARGE SCALE GENOMIC DNA]</scope>
    <source>
        <strain evidence="10 11">CCMP1005</strain>
    </source>
</reference>
<dbReference type="GO" id="GO:0005634">
    <property type="term" value="C:nucleus"/>
    <property type="evidence" value="ECO:0007669"/>
    <property type="project" value="UniProtKB-SubCell"/>
</dbReference>
<dbReference type="InterPro" id="IPR007125">
    <property type="entry name" value="H2A/H2B/H3"/>
</dbReference>
<proteinExistence type="inferred from homology"/>
<evidence type="ECO:0000313" key="11">
    <source>
        <dbReference type="Proteomes" id="UP000266841"/>
    </source>
</evidence>
<feature type="non-terminal residue" evidence="10">
    <location>
        <position position="1"/>
    </location>
</feature>
<dbReference type="PANTHER" id="PTHR11426">
    <property type="entry name" value="HISTONE H3"/>
    <property type="match status" value="1"/>
</dbReference>
<evidence type="ECO:0000256" key="7">
    <source>
        <dbReference type="ARBA" id="ARBA00023269"/>
    </source>
</evidence>
<dbReference type="GO" id="GO:0030527">
    <property type="term" value="F:structural constituent of chromatin"/>
    <property type="evidence" value="ECO:0007669"/>
    <property type="project" value="InterPro"/>
</dbReference>
<dbReference type="InterPro" id="IPR000164">
    <property type="entry name" value="Histone_H3/CENP-A"/>
</dbReference>
<evidence type="ECO:0000259" key="9">
    <source>
        <dbReference type="Pfam" id="PF00125"/>
    </source>
</evidence>
<evidence type="ECO:0000256" key="5">
    <source>
        <dbReference type="ARBA" id="ARBA00023125"/>
    </source>
</evidence>